<gene>
    <name evidence="4" type="ORF">A2W41_03890</name>
</gene>
<dbReference type="Pfam" id="PF11104">
    <property type="entry name" value="PilM_2"/>
    <property type="match status" value="1"/>
</dbReference>
<evidence type="ECO:0000259" key="3">
    <source>
        <dbReference type="PROSITE" id="PS51781"/>
    </source>
</evidence>
<dbReference type="InterPro" id="IPR003646">
    <property type="entry name" value="SH3-like_bac-type"/>
</dbReference>
<feature type="transmembrane region" description="Helical" evidence="2">
    <location>
        <begin position="435"/>
        <end position="461"/>
    </location>
</feature>
<organism evidence="4 5">
    <name type="scientific">Candidatus Ryanbacteria bacterium RIFCSPHIGHO2_01_45_13</name>
    <dbReference type="NCBI Taxonomy" id="1802112"/>
    <lineage>
        <taxon>Bacteria</taxon>
        <taxon>Candidatus Ryaniibacteriota</taxon>
    </lineage>
</organism>
<reference evidence="4 5" key="1">
    <citation type="journal article" date="2016" name="Nat. Commun.">
        <title>Thousands of microbial genomes shed light on interconnected biogeochemical processes in an aquifer system.</title>
        <authorList>
            <person name="Anantharaman K."/>
            <person name="Brown C.T."/>
            <person name="Hug L.A."/>
            <person name="Sharon I."/>
            <person name="Castelle C.J."/>
            <person name="Probst A.J."/>
            <person name="Thomas B.C."/>
            <person name="Singh A."/>
            <person name="Wilkins M.J."/>
            <person name="Karaoz U."/>
            <person name="Brodie E.L."/>
            <person name="Williams K.H."/>
            <person name="Hubbard S.S."/>
            <person name="Banfield J.F."/>
        </authorList>
    </citation>
    <scope>NUCLEOTIDE SEQUENCE [LARGE SCALE GENOMIC DNA]</scope>
</reference>
<evidence type="ECO:0000313" key="5">
    <source>
        <dbReference type="Proteomes" id="UP000176700"/>
    </source>
</evidence>
<sequence>MLFGRSGFPWNRSVGLYITDEVVEVAEVVSVFGRKRVTSLGEKQLQEGIVQNGRIKNEAALTEALREAFSNARPHPIHVKSIIFGLPESQVYIHTFSAYPHALNERRELVLEQIRKQISAPEDSLLFTYRTIPRYRGGSKRANKKDVEIIVAATTRDVISEWKGFFNKLHINVEIFDIEPLATFRGLFIKPPASPVCIIDVRDDKTIISVFDRSGIRYISAVAATSDALSKMVEHVLPETAKEDGSLEALSSLKSEHIKVASLPHKTVELLLKEVEAARSYINDTTGNDISEVIFVGDAEKFKVLLKRFRVRLELWVRVGKPALPMKIAEDGEGSVTPEEDEEIPPNRRPSGAVQYIETIGLAFRKWEGGDLGFYLPSEKQKPSYNLSALKEQRRVHRPTFKEWVEGKKESKKAADALVIHHIEITKPLSFRKKIWIGGIASTLVVIVAITLWSFGGGFVFKRDVQRETTPNSKLSDIVVPSDGATDVPLKNVPSGPAILVKETETGWLNVREEPSISSRILKKILPGETYPLIEKGEKWHKIKLPDGREGWVYNYYVQEIE</sequence>
<feature type="region of interest" description="Disordered" evidence="1">
    <location>
        <begin position="329"/>
        <end position="349"/>
    </location>
</feature>
<dbReference type="PROSITE" id="PS51781">
    <property type="entry name" value="SH3B"/>
    <property type="match status" value="1"/>
</dbReference>
<evidence type="ECO:0000313" key="4">
    <source>
        <dbReference type="EMBL" id="OGZ43380.1"/>
    </source>
</evidence>
<keyword evidence="2" id="KW-0812">Transmembrane</keyword>
<keyword evidence="2" id="KW-0472">Membrane</keyword>
<dbReference type="PANTHER" id="PTHR32432">
    <property type="entry name" value="CELL DIVISION PROTEIN FTSA-RELATED"/>
    <property type="match status" value="1"/>
</dbReference>
<dbReference type="Gene3D" id="3.30.1490.300">
    <property type="match status" value="1"/>
</dbReference>
<dbReference type="Proteomes" id="UP000176700">
    <property type="component" value="Unassembled WGS sequence"/>
</dbReference>
<name>A0A1G2G0K0_9BACT</name>
<evidence type="ECO:0000256" key="1">
    <source>
        <dbReference type="SAM" id="MobiDB-lite"/>
    </source>
</evidence>
<dbReference type="PANTHER" id="PTHR32432:SF3">
    <property type="entry name" value="ETHANOLAMINE UTILIZATION PROTEIN EUTJ"/>
    <property type="match status" value="1"/>
</dbReference>
<dbReference type="Gene3D" id="3.30.420.40">
    <property type="match status" value="2"/>
</dbReference>
<keyword evidence="2" id="KW-1133">Transmembrane helix</keyword>
<dbReference type="InterPro" id="IPR050696">
    <property type="entry name" value="FtsA/MreB"/>
</dbReference>
<evidence type="ECO:0000256" key="2">
    <source>
        <dbReference type="SAM" id="Phobius"/>
    </source>
</evidence>
<dbReference type="AlphaFoldDB" id="A0A1G2G0K0"/>
<dbReference type="Gene3D" id="2.30.30.40">
    <property type="entry name" value="SH3 Domains"/>
    <property type="match status" value="1"/>
</dbReference>
<accession>A0A1G2G0K0</accession>
<protein>
    <recommendedName>
        <fullName evidence="3">SH3b domain-containing protein</fullName>
    </recommendedName>
</protein>
<dbReference type="EMBL" id="MHNI01000007">
    <property type="protein sequence ID" value="OGZ43380.1"/>
    <property type="molecule type" value="Genomic_DNA"/>
</dbReference>
<dbReference type="InterPro" id="IPR005883">
    <property type="entry name" value="PilM"/>
</dbReference>
<feature type="domain" description="SH3b" evidence="3">
    <location>
        <begin position="496"/>
        <end position="562"/>
    </location>
</feature>
<proteinExistence type="predicted"/>
<dbReference type="SMART" id="SM00287">
    <property type="entry name" value="SH3b"/>
    <property type="match status" value="1"/>
</dbReference>
<comment type="caution">
    <text evidence="4">The sequence shown here is derived from an EMBL/GenBank/DDBJ whole genome shotgun (WGS) entry which is preliminary data.</text>
</comment>
<dbReference type="Pfam" id="PF08239">
    <property type="entry name" value="SH3_3"/>
    <property type="match status" value="1"/>
</dbReference>